<dbReference type="GO" id="GO:0016740">
    <property type="term" value="F:transferase activity"/>
    <property type="evidence" value="ECO:0007669"/>
    <property type="project" value="UniProtKB-KW"/>
</dbReference>
<dbReference type="VEuPathDB" id="PlasmoDB:PmUG01_11050500"/>
<dbReference type="InterPro" id="IPR011063">
    <property type="entry name" value="TilS/TtcA_N"/>
</dbReference>
<dbReference type="GO" id="GO:0009986">
    <property type="term" value="C:cell surface"/>
    <property type="evidence" value="ECO:0007669"/>
    <property type="project" value="UniProtKB-SubCell"/>
</dbReference>
<dbReference type="PROSITE" id="PS51701">
    <property type="entry name" value="6_CYS"/>
    <property type="match status" value="2"/>
</dbReference>
<dbReference type="PANTHER" id="PTHR11807">
    <property type="entry name" value="ATPASES OF THE PP SUPERFAMILY-RELATED"/>
    <property type="match status" value="1"/>
</dbReference>
<accession>A0A1C3KZX3</accession>
<reference evidence="11 12" key="1">
    <citation type="submission" date="2016-06" db="EMBL/GenBank/DDBJ databases">
        <authorList>
            <consortium name="Pathogen Informatics"/>
        </authorList>
    </citation>
    <scope>NUCLEOTIDE SEQUENCE [LARGE SCALE GENOMIC DNA]</scope>
    <source>
        <strain evidence="11">PmlGA01</strain>
    </source>
</reference>
<evidence type="ECO:0000256" key="1">
    <source>
        <dbReference type="ARBA" id="ARBA00004236"/>
    </source>
</evidence>
<evidence type="ECO:0000256" key="8">
    <source>
        <dbReference type="ARBA" id="ARBA00023180"/>
    </source>
</evidence>
<dbReference type="GO" id="GO:0002143">
    <property type="term" value="P:tRNA wobble position uridine thiolation"/>
    <property type="evidence" value="ECO:0007669"/>
    <property type="project" value="TreeGrafter"/>
</dbReference>
<proteinExistence type="predicted"/>
<dbReference type="SMART" id="SM00970">
    <property type="entry name" value="s48_45"/>
    <property type="match status" value="2"/>
</dbReference>
<dbReference type="InterPro" id="IPR038160">
    <property type="entry name" value="6_CYS_dom_sf"/>
</dbReference>
<comment type="subcellular location">
    <subcellularLocation>
        <location evidence="1">Cell membrane</location>
    </subcellularLocation>
    <subcellularLocation>
        <location evidence="2">Cell surface</location>
    </subcellularLocation>
</comment>
<evidence type="ECO:0000313" key="11">
    <source>
        <dbReference type="EMBL" id="SBT79791.1"/>
    </source>
</evidence>
<dbReference type="Gene3D" id="2.60.40.2860">
    <property type="match status" value="1"/>
</dbReference>
<sequence>MTKLKNIFFVQFLFLSYFVILVKGDTHTCDFNENVSLVFEEKQTKNSTKVCTLNPQVLDKVSIKCGSDSLKYKLYPPKCFEEVYDSLTFKNIEKIKEYVHGISTMMIRKDHENDVDEVSFRAPPSFEEAKKIYCYCENKKRIKVKNKNDYIYEKDTTFTGIVEIVLPTMPKKIDGCDFTQTISTIFTKGYDVNHSKNAESNEDVICKVHAQENKLIGFKCPLNYYIEPQECFIKGYNLNGQLENILNKLPLTELVMDHYNNVFYSKVPIARREKMLCEECKDKNVCMVKPSNKAKLCKECFIECFEEEVHTTILKKNMFEENDKICIAVSGGKDSSVLAHVLVHIKKKYNYKWTLFLLAIDEGIKGYRDDSLKVVYKLEKLYNIPLKILKFEDIFLYTMDDVVNFIGKKNNCTVCGVFRRQAMEKGALLFNATKLVTGHNADDLAETILMNMCRGDIDKLAKNITSFNTPFFSPFSGNMAVHEKLNVQERSLNNIKEDANEENGKTFTHCMDRICTEKEENTEGVCIADGRTKKRCKGGVSGSSSIYRSNSSSCSHSSGRDTYANTAEEICEKRNDMRREESKEEPIDKSPKKERIFFLPRLKPLMWSYEKEIVLYAFHLKLDYFSTECTYSPNSFRGNLRSFIINYMDELHSFSFYA</sequence>
<keyword evidence="6" id="KW-0472">Membrane</keyword>
<dbReference type="GO" id="GO:0005739">
    <property type="term" value="C:mitochondrion"/>
    <property type="evidence" value="ECO:0007669"/>
    <property type="project" value="TreeGrafter"/>
</dbReference>
<feature type="chain" id="PRO_5008678240" evidence="9">
    <location>
        <begin position="25"/>
        <end position="658"/>
    </location>
</feature>
<evidence type="ECO:0000259" key="10">
    <source>
        <dbReference type="PROSITE" id="PS51701"/>
    </source>
</evidence>
<dbReference type="EMBL" id="LT594499">
    <property type="protein sequence ID" value="SBT79791.1"/>
    <property type="molecule type" value="Genomic_DNA"/>
</dbReference>
<evidence type="ECO:0000256" key="5">
    <source>
        <dbReference type="ARBA" id="ARBA00022729"/>
    </source>
</evidence>
<dbReference type="Pfam" id="PF07422">
    <property type="entry name" value="s48_45"/>
    <property type="match status" value="2"/>
</dbReference>
<feature type="signal peptide" evidence="9">
    <location>
        <begin position="1"/>
        <end position="24"/>
    </location>
</feature>
<keyword evidence="3" id="KW-1003">Cell membrane</keyword>
<dbReference type="SUPFAM" id="SSF52402">
    <property type="entry name" value="Adenine nucleotide alpha hydrolases-like"/>
    <property type="match status" value="1"/>
</dbReference>
<dbReference type="InterPro" id="IPR014729">
    <property type="entry name" value="Rossmann-like_a/b/a_fold"/>
</dbReference>
<evidence type="ECO:0000256" key="7">
    <source>
        <dbReference type="ARBA" id="ARBA00023157"/>
    </source>
</evidence>
<protein>
    <submittedName>
        <fullName evidence="11">Cytoplasmic tRNA 2-thiolation protein 1, putative</fullName>
    </submittedName>
</protein>
<dbReference type="PANTHER" id="PTHR11807:SF12">
    <property type="entry name" value="CYTOPLASMIC TRNA 2-THIOLATION PROTEIN 1"/>
    <property type="match status" value="1"/>
</dbReference>
<dbReference type="InterPro" id="IPR020554">
    <property type="entry name" value="UPF0021_CS"/>
</dbReference>
<dbReference type="GO" id="GO:0002144">
    <property type="term" value="C:cytosolic tRNA wobble base thiouridylase complex"/>
    <property type="evidence" value="ECO:0007669"/>
    <property type="project" value="TreeGrafter"/>
</dbReference>
<dbReference type="PROSITE" id="PS01263">
    <property type="entry name" value="UPF0021"/>
    <property type="match status" value="1"/>
</dbReference>
<keyword evidence="8" id="KW-0325">Glycoprotein</keyword>
<dbReference type="Proteomes" id="UP000219799">
    <property type="component" value="Chromosome 11"/>
</dbReference>
<evidence type="ECO:0000256" key="3">
    <source>
        <dbReference type="ARBA" id="ARBA00022475"/>
    </source>
</evidence>
<evidence type="ECO:0000256" key="9">
    <source>
        <dbReference type="SAM" id="SignalP"/>
    </source>
</evidence>
<evidence type="ECO:0000256" key="6">
    <source>
        <dbReference type="ARBA" id="ARBA00023136"/>
    </source>
</evidence>
<evidence type="ECO:0000256" key="2">
    <source>
        <dbReference type="ARBA" id="ARBA00004241"/>
    </source>
</evidence>
<name>A0A1C3KZX3_PLAMA</name>
<dbReference type="GO" id="GO:0005886">
    <property type="term" value="C:plasma membrane"/>
    <property type="evidence" value="ECO:0007669"/>
    <property type="project" value="UniProtKB-SubCell"/>
</dbReference>
<dbReference type="Pfam" id="PF01171">
    <property type="entry name" value="ATP_bind_3"/>
    <property type="match status" value="1"/>
</dbReference>
<dbReference type="Gene3D" id="3.40.50.620">
    <property type="entry name" value="HUPs"/>
    <property type="match status" value="1"/>
</dbReference>
<dbReference type="InterPro" id="IPR010884">
    <property type="entry name" value="6_CYS_dom"/>
</dbReference>
<keyword evidence="5 9" id="KW-0732">Signal</keyword>
<organism evidence="11 12">
    <name type="scientific">Plasmodium malariae</name>
    <dbReference type="NCBI Taxonomy" id="5858"/>
    <lineage>
        <taxon>Eukaryota</taxon>
        <taxon>Sar</taxon>
        <taxon>Alveolata</taxon>
        <taxon>Apicomplexa</taxon>
        <taxon>Aconoidasida</taxon>
        <taxon>Haemosporida</taxon>
        <taxon>Plasmodiidae</taxon>
        <taxon>Plasmodium</taxon>
        <taxon>Plasmodium (Plasmodium)</taxon>
    </lineage>
</organism>
<dbReference type="AlphaFoldDB" id="A0A1C3KZX3"/>
<evidence type="ECO:0000313" key="12">
    <source>
        <dbReference type="Proteomes" id="UP000219799"/>
    </source>
</evidence>
<feature type="domain" description="6-Cys" evidence="10">
    <location>
        <begin position="172"/>
        <end position="309"/>
    </location>
</feature>
<keyword evidence="7" id="KW-1015">Disulfide bond</keyword>
<gene>
    <name evidence="11" type="primary">NCS6</name>
    <name evidence="11" type="ORF">PMLGA01_110038900</name>
</gene>
<feature type="domain" description="6-Cys" evidence="10">
    <location>
        <begin position="25"/>
        <end position="169"/>
    </location>
</feature>
<evidence type="ECO:0000256" key="4">
    <source>
        <dbReference type="ARBA" id="ARBA00022679"/>
    </source>
</evidence>
<keyword evidence="4" id="KW-0808">Transferase</keyword>
<dbReference type="GO" id="GO:0000049">
    <property type="term" value="F:tRNA binding"/>
    <property type="evidence" value="ECO:0007669"/>
    <property type="project" value="TreeGrafter"/>
</dbReference>
<dbReference type="VEuPathDB" id="PlasmoDB:PmUG01_11050600"/>